<organism evidence="2 3">
    <name type="scientific">Moritella viscosa</name>
    <dbReference type="NCBI Taxonomy" id="80854"/>
    <lineage>
        <taxon>Bacteria</taxon>
        <taxon>Pseudomonadati</taxon>
        <taxon>Pseudomonadota</taxon>
        <taxon>Gammaproteobacteria</taxon>
        <taxon>Alteromonadales</taxon>
        <taxon>Moritellaceae</taxon>
        <taxon>Moritella</taxon>
    </lineage>
</organism>
<feature type="transmembrane region" description="Helical" evidence="1">
    <location>
        <begin position="77"/>
        <end position="96"/>
    </location>
</feature>
<evidence type="ECO:0000313" key="2">
    <source>
        <dbReference type="EMBL" id="SGY87696.1"/>
    </source>
</evidence>
<keyword evidence="1" id="KW-0472">Membrane</keyword>
<protein>
    <recommendedName>
        <fullName evidence="4">Holin of 3TMs, for gene-transfer release</fullName>
    </recommendedName>
</protein>
<dbReference type="EMBL" id="FPLD01000026">
    <property type="protein sequence ID" value="SGY87696.1"/>
    <property type="molecule type" value="Genomic_DNA"/>
</dbReference>
<dbReference type="RefSeq" id="WP_075517990.1">
    <property type="nucleotide sequence ID" value="NZ_FPLD01000026.1"/>
</dbReference>
<keyword evidence="1" id="KW-0812">Transmembrane</keyword>
<name>A0A1K9Z2K1_9GAMM</name>
<feature type="transmembrane region" description="Helical" evidence="1">
    <location>
        <begin position="116"/>
        <end position="136"/>
    </location>
</feature>
<reference evidence="2 3" key="1">
    <citation type="submission" date="2016-11" db="EMBL/GenBank/DDBJ databases">
        <authorList>
            <person name="Jaros S."/>
            <person name="Januszkiewicz K."/>
            <person name="Wedrychowicz H."/>
        </authorList>
    </citation>
    <scope>NUCLEOTIDE SEQUENCE [LARGE SCALE GENOMIC DNA]</scope>
    <source>
        <strain evidence="2">NVI 5450</strain>
    </source>
</reference>
<dbReference type="OrthoDB" id="6399322at2"/>
<dbReference type="Proteomes" id="UP000183794">
    <property type="component" value="Unassembled WGS sequence"/>
</dbReference>
<gene>
    <name evidence="2" type="ORF">NVI5450_0785</name>
</gene>
<proteinExistence type="predicted"/>
<keyword evidence="1" id="KW-1133">Transmembrane helix</keyword>
<accession>A0A1K9Z2K1</accession>
<sequence length="149" mass="16516">MSWLTSLFSFISAPIADLSGSYRERKRIAAEMAASIATAEGNLKLAKLDAEAKRLANQEGNDADYDLQVLKNRRESLMDEVIITVFLGLFIAHFIPQLQPYMAAGWQAMGYKGAPWYFEFVIVGIAVSTLGLMRLFRAFWGSKNTKGAG</sequence>
<evidence type="ECO:0000256" key="1">
    <source>
        <dbReference type="SAM" id="Phobius"/>
    </source>
</evidence>
<evidence type="ECO:0008006" key="4">
    <source>
        <dbReference type="Google" id="ProtNLM"/>
    </source>
</evidence>
<evidence type="ECO:0000313" key="3">
    <source>
        <dbReference type="Proteomes" id="UP000183794"/>
    </source>
</evidence>
<dbReference type="AlphaFoldDB" id="A0A1K9Z2K1"/>